<comment type="function">
    <text evidence="7">Regulatory subunit of the dolichol-phosphate mannose (DPM) synthase complex; essential for the ER localization.</text>
</comment>
<keyword evidence="6 7" id="KW-0472">Membrane</keyword>
<feature type="transmembrane region" description="Helical" evidence="7">
    <location>
        <begin position="12"/>
        <end position="32"/>
    </location>
</feature>
<comment type="subunit">
    <text evidence="7">Component of the dolichol-phosphate mannose (DPM) synthase complex.</text>
</comment>
<comment type="pathway">
    <text evidence="7">Protein modification; protein glycosylation.</text>
</comment>
<sequence length="103" mass="11550">MSFDKLVGLSMLAVATAVFTYYTTWVFVLPFVDESNFLQNFFLSRDYAIKLPFLLLLLAALGVGSFVGNVLIKSAKKEQLKKQAKKNNVRNSEEAVPLCSHED</sequence>
<keyword evidence="4 7" id="KW-0256">Endoplasmic reticulum</keyword>
<dbReference type="EMBL" id="OZ004258">
    <property type="protein sequence ID" value="CAK7912049.1"/>
    <property type="molecule type" value="Genomic_DNA"/>
</dbReference>
<evidence type="ECO:0000256" key="3">
    <source>
        <dbReference type="ARBA" id="ARBA00022692"/>
    </source>
</evidence>
<gene>
    <name evidence="9" type="ORF">CAAN4_F05182</name>
</gene>
<proteinExistence type="inferred from homology"/>
<evidence type="ECO:0000256" key="2">
    <source>
        <dbReference type="ARBA" id="ARBA00005478"/>
    </source>
</evidence>
<evidence type="ECO:0000313" key="10">
    <source>
        <dbReference type="Proteomes" id="UP001497600"/>
    </source>
</evidence>
<evidence type="ECO:0000256" key="4">
    <source>
        <dbReference type="ARBA" id="ARBA00022824"/>
    </source>
</evidence>
<dbReference type="PANTHER" id="PTHR15039:SF11">
    <property type="entry name" value="DOLICHOL PHOSPHATE-MANNOSE BIOSYNTHESIS REGULATORY PROTEIN"/>
    <property type="match status" value="1"/>
</dbReference>
<evidence type="ECO:0000256" key="1">
    <source>
        <dbReference type="ARBA" id="ARBA00004477"/>
    </source>
</evidence>
<reference evidence="9 10" key="1">
    <citation type="submission" date="2024-01" db="EMBL/GenBank/DDBJ databases">
        <authorList>
            <consortium name="Genoscope - CEA"/>
            <person name="William W."/>
        </authorList>
    </citation>
    <scope>NUCLEOTIDE SEQUENCE [LARGE SCALE GENOMIC DNA]</scope>
    <source>
        <strain evidence="9 10">29B2s-10</strain>
    </source>
</reference>
<keyword evidence="10" id="KW-1185">Reference proteome</keyword>
<organism evidence="9 10">
    <name type="scientific">[Candida] anglica</name>
    <dbReference type="NCBI Taxonomy" id="148631"/>
    <lineage>
        <taxon>Eukaryota</taxon>
        <taxon>Fungi</taxon>
        <taxon>Dikarya</taxon>
        <taxon>Ascomycota</taxon>
        <taxon>Saccharomycotina</taxon>
        <taxon>Pichiomycetes</taxon>
        <taxon>Debaryomycetaceae</taxon>
        <taxon>Kurtzmaniella</taxon>
    </lineage>
</organism>
<evidence type="ECO:0000256" key="8">
    <source>
        <dbReference type="SAM" id="MobiDB-lite"/>
    </source>
</evidence>
<comment type="similarity">
    <text evidence="2 7">Belongs to the DPM2 family.</text>
</comment>
<evidence type="ECO:0000256" key="7">
    <source>
        <dbReference type="RuleBase" id="RU365084"/>
    </source>
</evidence>
<dbReference type="PANTHER" id="PTHR15039">
    <property type="entry name" value="DOLICHOL PHOSPHATE-MANNOSE BIOSYNTHESIS REGULATORY PROTEIN"/>
    <property type="match status" value="1"/>
</dbReference>
<protein>
    <recommendedName>
        <fullName evidence="7">Dolichol phosphate-mannose biosynthesis regulatory protein</fullName>
    </recommendedName>
</protein>
<keyword evidence="3 7" id="KW-0812">Transmembrane</keyword>
<evidence type="ECO:0000256" key="6">
    <source>
        <dbReference type="ARBA" id="ARBA00023136"/>
    </source>
</evidence>
<feature type="transmembrane region" description="Helical" evidence="7">
    <location>
        <begin position="52"/>
        <end position="72"/>
    </location>
</feature>
<dbReference type="Proteomes" id="UP001497600">
    <property type="component" value="Chromosome F"/>
</dbReference>
<dbReference type="InterPro" id="IPR009914">
    <property type="entry name" value="DPM2"/>
</dbReference>
<accession>A0ABP0EES1</accession>
<evidence type="ECO:0000313" key="9">
    <source>
        <dbReference type="EMBL" id="CAK7912049.1"/>
    </source>
</evidence>
<comment type="subcellular location">
    <subcellularLocation>
        <location evidence="1 7">Endoplasmic reticulum membrane</location>
        <topology evidence="1 7">Multi-pass membrane protein</topology>
    </subcellularLocation>
</comment>
<keyword evidence="5 7" id="KW-1133">Transmembrane helix</keyword>
<name>A0ABP0EES1_9ASCO</name>
<feature type="region of interest" description="Disordered" evidence="8">
    <location>
        <begin position="81"/>
        <end position="103"/>
    </location>
</feature>
<evidence type="ECO:0000256" key="5">
    <source>
        <dbReference type="ARBA" id="ARBA00022989"/>
    </source>
</evidence>
<dbReference type="Pfam" id="PF07297">
    <property type="entry name" value="DPM2"/>
    <property type="match status" value="1"/>
</dbReference>